<evidence type="ECO:0000256" key="2">
    <source>
        <dbReference type="ARBA" id="ARBA00013147"/>
    </source>
</evidence>
<dbReference type="InterPro" id="IPR001086">
    <property type="entry name" value="Preph_deHydtase"/>
</dbReference>
<dbReference type="PANTHER" id="PTHR21022">
    <property type="entry name" value="PREPHENATE DEHYDRATASE P PROTEIN"/>
    <property type="match status" value="1"/>
</dbReference>
<proteinExistence type="predicted"/>
<dbReference type="PROSITE" id="PS00858">
    <property type="entry name" value="PREPHENATE_DEHYDR_2"/>
    <property type="match status" value="1"/>
</dbReference>
<keyword evidence="6 10" id="KW-0456">Lyase</keyword>
<dbReference type="InterPro" id="IPR045865">
    <property type="entry name" value="ACT-like_dom_sf"/>
</dbReference>
<name>A0A7G9Z6X4_9EURY</name>
<dbReference type="EMBL" id="MT631641">
    <property type="protein sequence ID" value="QNO56008.1"/>
    <property type="molecule type" value="Genomic_DNA"/>
</dbReference>
<keyword evidence="5" id="KW-0584">Phenylalanine biosynthesis</keyword>
<evidence type="ECO:0000256" key="4">
    <source>
        <dbReference type="ARBA" id="ARBA00023141"/>
    </source>
</evidence>
<dbReference type="PROSITE" id="PS51671">
    <property type="entry name" value="ACT"/>
    <property type="match status" value="1"/>
</dbReference>
<dbReference type="CDD" id="cd04905">
    <property type="entry name" value="ACT_CM-PDT"/>
    <property type="match status" value="1"/>
</dbReference>
<organism evidence="10">
    <name type="scientific">Candidatus Methanophaga sp. ANME-1 ERB7</name>
    <dbReference type="NCBI Taxonomy" id="2759913"/>
    <lineage>
        <taxon>Archaea</taxon>
        <taxon>Methanobacteriati</taxon>
        <taxon>Methanobacteriota</taxon>
        <taxon>Stenosarchaea group</taxon>
        <taxon>Methanomicrobia</taxon>
        <taxon>Candidatus Methanophagales</taxon>
        <taxon>Candidatus Methanophagaceae</taxon>
        <taxon>Candidatus Methanophaga</taxon>
    </lineage>
</organism>
<dbReference type="PANTHER" id="PTHR21022:SF19">
    <property type="entry name" value="PREPHENATE DEHYDRATASE-RELATED"/>
    <property type="match status" value="1"/>
</dbReference>
<reference evidence="10" key="1">
    <citation type="submission" date="2020-06" db="EMBL/GenBank/DDBJ databases">
        <title>Unique genomic features of the anaerobic methanotrophic archaea.</title>
        <authorList>
            <person name="Chadwick G.L."/>
            <person name="Skennerton C.T."/>
            <person name="Laso-Perez R."/>
            <person name="Leu A.O."/>
            <person name="Speth D.R."/>
            <person name="Yu H."/>
            <person name="Morgan-Lang C."/>
            <person name="Hatzenpichler R."/>
            <person name="Goudeau D."/>
            <person name="Malmstrom R."/>
            <person name="Brazelton W.J."/>
            <person name="Woyke T."/>
            <person name="Hallam S.J."/>
            <person name="Tyson G.W."/>
            <person name="Wegener G."/>
            <person name="Boetius A."/>
            <person name="Orphan V."/>
        </authorList>
    </citation>
    <scope>NUCLEOTIDE SEQUENCE</scope>
</reference>
<dbReference type="Gene3D" id="3.30.70.260">
    <property type="match status" value="1"/>
</dbReference>
<evidence type="ECO:0000256" key="7">
    <source>
        <dbReference type="ARBA" id="ARBA00047848"/>
    </source>
</evidence>
<dbReference type="FunFam" id="3.30.70.260:FF:000012">
    <property type="entry name" value="Prephenate dehydratase"/>
    <property type="match status" value="1"/>
</dbReference>
<feature type="domain" description="ACT" evidence="9">
    <location>
        <begin position="47"/>
        <end position="124"/>
    </location>
</feature>
<dbReference type="GO" id="GO:0004664">
    <property type="term" value="F:prephenate dehydratase activity"/>
    <property type="evidence" value="ECO:0007669"/>
    <property type="project" value="UniProtKB-EC"/>
</dbReference>
<dbReference type="InterPro" id="IPR002912">
    <property type="entry name" value="ACT_dom"/>
</dbReference>
<dbReference type="SUPFAM" id="SSF55021">
    <property type="entry name" value="ACT-like"/>
    <property type="match status" value="1"/>
</dbReference>
<comment type="pathway">
    <text evidence="1">Amino-acid biosynthesis; L-phenylalanine biosynthesis; phenylpyruvate from prephenate: step 1/1.</text>
</comment>
<sequence>MASAESAKMYGVNILAEDVQDKDSITRFVVLSSSGIKAAPTGKDKTSILLSVKERPGALYEVLGEFALRGLNLTKIESRPSKRALGDYMFYIDCEGHLEEAEMQEALKGVEKKAAMLKILGTYPMAIRK</sequence>
<feature type="domain" description="Prephenate dehydratase" evidence="8">
    <location>
        <begin position="1"/>
        <end position="33"/>
    </location>
</feature>
<protein>
    <recommendedName>
        <fullName evidence="2">prephenate dehydratase</fullName>
        <ecNumber evidence="2">4.2.1.51</ecNumber>
    </recommendedName>
</protein>
<evidence type="ECO:0000259" key="9">
    <source>
        <dbReference type="PROSITE" id="PS51671"/>
    </source>
</evidence>
<dbReference type="EC" id="4.2.1.51" evidence="2"/>
<evidence type="ECO:0000256" key="5">
    <source>
        <dbReference type="ARBA" id="ARBA00023222"/>
    </source>
</evidence>
<dbReference type="PROSITE" id="PS51171">
    <property type="entry name" value="PREPHENATE_DEHYDR_3"/>
    <property type="match status" value="1"/>
</dbReference>
<evidence type="ECO:0000256" key="6">
    <source>
        <dbReference type="ARBA" id="ARBA00023239"/>
    </source>
</evidence>
<dbReference type="InterPro" id="IPR018528">
    <property type="entry name" value="Preph_deHydtase_CS"/>
</dbReference>
<evidence type="ECO:0000313" key="10">
    <source>
        <dbReference type="EMBL" id="QNO56008.1"/>
    </source>
</evidence>
<evidence type="ECO:0000256" key="3">
    <source>
        <dbReference type="ARBA" id="ARBA00022605"/>
    </source>
</evidence>
<comment type="catalytic activity">
    <reaction evidence="7">
        <text>prephenate + H(+) = 3-phenylpyruvate + CO2 + H2O</text>
        <dbReference type="Rhea" id="RHEA:21648"/>
        <dbReference type="ChEBI" id="CHEBI:15377"/>
        <dbReference type="ChEBI" id="CHEBI:15378"/>
        <dbReference type="ChEBI" id="CHEBI:16526"/>
        <dbReference type="ChEBI" id="CHEBI:18005"/>
        <dbReference type="ChEBI" id="CHEBI:29934"/>
        <dbReference type="EC" id="4.2.1.51"/>
    </reaction>
</comment>
<dbReference type="GO" id="GO:0005737">
    <property type="term" value="C:cytoplasm"/>
    <property type="evidence" value="ECO:0007669"/>
    <property type="project" value="TreeGrafter"/>
</dbReference>
<dbReference type="Pfam" id="PF01842">
    <property type="entry name" value="ACT"/>
    <property type="match status" value="1"/>
</dbReference>
<dbReference type="GO" id="GO:0009094">
    <property type="term" value="P:L-phenylalanine biosynthetic process"/>
    <property type="evidence" value="ECO:0007669"/>
    <property type="project" value="UniProtKB-KW"/>
</dbReference>
<keyword evidence="3" id="KW-0028">Amino-acid biosynthesis</keyword>
<accession>A0A7G9Z6X4</accession>
<dbReference type="AlphaFoldDB" id="A0A7G9Z6X4"/>
<evidence type="ECO:0000256" key="1">
    <source>
        <dbReference type="ARBA" id="ARBA00004741"/>
    </source>
</evidence>
<evidence type="ECO:0000259" key="8">
    <source>
        <dbReference type="PROSITE" id="PS51171"/>
    </source>
</evidence>
<gene>
    <name evidence="10" type="primary">pheA_1</name>
    <name evidence="10" type="ORF">EGNPEADH_00002</name>
</gene>
<keyword evidence="4" id="KW-0057">Aromatic amino acid biosynthesis</keyword>